<dbReference type="EMBL" id="RZUL01000001">
    <property type="protein sequence ID" value="RVT43653.1"/>
    <property type="molecule type" value="Genomic_DNA"/>
</dbReference>
<protein>
    <recommendedName>
        <fullName evidence="4">AcrB/AcrD/AcrF family protein</fullName>
    </recommendedName>
</protein>
<feature type="transmembrane region" description="Helical" evidence="1">
    <location>
        <begin position="397"/>
        <end position="415"/>
    </location>
</feature>
<feature type="transmembrane region" description="Helical" evidence="1">
    <location>
        <begin position="427"/>
        <end position="449"/>
    </location>
</feature>
<reference evidence="2 3" key="1">
    <citation type="submission" date="2019-01" db="EMBL/GenBank/DDBJ databases">
        <authorList>
            <person name="Chen W.-M."/>
        </authorList>
    </citation>
    <scope>NUCLEOTIDE SEQUENCE [LARGE SCALE GENOMIC DNA]</scope>
    <source>
        <strain evidence="2 3">TLA-22</strain>
    </source>
</reference>
<feature type="transmembrane region" description="Helical" evidence="1">
    <location>
        <begin position="133"/>
        <end position="151"/>
    </location>
</feature>
<evidence type="ECO:0008006" key="4">
    <source>
        <dbReference type="Google" id="ProtNLM"/>
    </source>
</evidence>
<accession>A0A437JD26</accession>
<keyword evidence="1" id="KW-1133">Transmembrane helix</keyword>
<sequence length="589" mass="63187">MPALPPPSRWRLAPSVAILALLLCLLMTTLGWTTIQTLAFRDPDDAMRYVQVRDFLAGQGWFDVSQHRVNPPVGGPMHWSRLVDLPIAGVMLVLRPLLGAATADRVALVLVPLLLLGMLFGMLALAVRRLAGTLPAIMAAVLLVLSMPVLIQFQPTRIDHHGWQILMAATALWAIFDPQARRGGIIAGLAVALWTHVSSEGLPYAALFGGVLALAYLRDARAWPRLLAFALALTGGAAALLLLARGWPDGARIYCDAISPVYLLPMIAASVALPVARRLLGEGHWLRRGSIAALAGVVGATVYLAVGGECRGGPFQTLDPVVYKYWYLNVAEGRPVWEQSPLMAAIVIVPPLFGMIGCFLAARNAEEADRRFAWIIMLLIAGGAYGVSLFVMRALSIANLMALPGLAMLMLLLLPKAQALRTAWGRVLATAALCGLTPIGISALAASLLPGEPADSATGQAGDNCTGQAQLQHLAALPRGTIMAPMDISPYLLAFTPHAVVATPHHRNEAGMRAVIRTFMGGADDARAILMRHRIAYLAYCPGRAEIDSYARHNPAGFMQLLLTGPVPTWLERVPTAPGDSIRLYRVRR</sequence>
<keyword evidence="1" id="KW-0472">Membrane</keyword>
<dbReference type="RefSeq" id="WP_164847362.1">
    <property type="nucleotide sequence ID" value="NZ_RZUL01000001.1"/>
</dbReference>
<organism evidence="2 3">
    <name type="scientific">Sphingobium algorifonticola</name>
    <dbReference type="NCBI Taxonomy" id="2008318"/>
    <lineage>
        <taxon>Bacteria</taxon>
        <taxon>Pseudomonadati</taxon>
        <taxon>Pseudomonadota</taxon>
        <taxon>Alphaproteobacteria</taxon>
        <taxon>Sphingomonadales</taxon>
        <taxon>Sphingomonadaceae</taxon>
        <taxon>Sphingobium</taxon>
    </lineage>
</organism>
<feature type="transmembrane region" description="Helical" evidence="1">
    <location>
        <begin position="163"/>
        <end position="181"/>
    </location>
</feature>
<feature type="transmembrane region" description="Helical" evidence="1">
    <location>
        <begin position="288"/>
        <end position="306"/>
    </location>
</feature>
<dbReference type="Proteomes" id="UP000282977">
    <property type="component" value="Unassembled WGS sequence"/>
</dbReference>
<feature type="transmembrane region" description="Helical" evidence="1">
    <location>
        <begin position="106"/>
        <end position="127"/>
    </location>
</feature>
<feature type="transmembrane region" description="Helical" evidence="1">
    <location>
        <begin position="257"/>
        <end position="276"/>
    </location>
</feature>
<evidence type="ECO:0000313" key="2">
    <source>
        <dbReference type="EMBL" id="RVT43653.1"/>
    </source>
</evidence>
<evidence type="ECO:0000256" key="1">
    <source>
        <dbReference type="SAM" id="Phobius"/>
    </source>
</evidence>
<evidence type="ECO:0000313" key="3">
    <source>
        <dbReference type="Proteomes" id="UP000282977"/>
    </source>
</evidence>
<keyword evidence="1" id="KW-0812">Transmembrane</keyword>
<name>A0A437JD26_9SPHN</name>
<keyword evidence="3" id="KW-1185">Reference proteome</keyword>
<gene>
    <name evidence="2" type="ORF">ENE74_03330</name>
</gene>
<feature type="transmembrane region" description="Helical" evidence="1">
    <location>
        <begin position="342"/>
        <end position="360"/>
    </location>
</feature>
<feature type="transmembrane region" description="Helical" evidence="1">
    <location>
        <begin position="372"/>
        <end position="391"/>
    </location>
</feature>
<proteinExistence type="predicted"/>
<feature type="transmembrane region" description="Helical" evidence="1">
    <location>
        <begin position="226"/>
        <end position="245"/>
    </location>
</feature>
<comment type="caution">
    <text evidence="2">The sequence shown here is derived from an EMBL/GenBank/DDBJ whole genome shotgun (WGS) entry which is preliminary data.</text>
</comment>
<dbReference type="AlphaFoldDB" id="A0A437JD26"/>
<feature type="transmembrane region" description="Helical" evidence="1">
    <location>
        <begin position="201"/>
        <end position="217"/>
    </location>
</feature>